<dbReference type="GO" id="GO:0000785">
    <property type="term" value="C:chromatin"/>
    <property type="evidence" value="ECO:0007669"/>
    <property type="project" value="TreeGrafter"/>
</dbReference>
<feature type="region of interest" description="Disordered" evidence="6">
    <location>
        <begin position="486"/>
        <end position="506"/>
    </location>
</feature>
<keyword evidence="2" id="KW-0132">Cell division</keyword>
<comment type="subcellular location">
    <subcellularLocation>
        <location evidence="1">Nucleus</location>
    </subcellularLocation>
</comment>
<keyword evidence="5" id="KW-0131">Cell cycle</keyword>
<dbReference type="OrthoDB" id="200660at2759"/>
<feature type="compositionally biased region" description="Acidic residues" evidence="6">
    <location>
        <begin position="1394"/>
        <end position="1409"/>
    </location>
</feature>
<accession>A0A8H5FVZ5</accession>
<dbReference type="GO" id="GO:0051301">
    <property type="term" value="P:cell division"/>
    <property type="evidence" value="ECO:0007669"/>
    <property type="project" value="UniProtKB-KW"/>
</dbReference>
<feature type="compositionally biased region" description="Low complexity" evidence="6">
    <location>
        <begin position="486"/>
        <end position="499"/>
    </location>
</feature>
<evidence type="ECO:0000313" key="7">
    <source>
        <dbReference type="EMBL" id="KAF5351176.1"/>
    </source>
</evidence>
<dbReference type="PANTHER" id="PTHR12663:SF0">
    <property type="entry name" value="PRECOCIOUS DISSOCIATION OF SISTERS 5, ISOFORM A"/>
    <property type="match status" value="1"/>
</dbReference>
<keyword evidence="4" id="KW-0539">Nucleus</keyword>
<dbReference type="InterPro" id="IPR011989">
    <property type="entry name" value="ARM-like"/>
</dbReference>
<feature type="compositionally biased region" description="Low complexity" evidence="6">
    <location>
        <begin position="1212"/>
        <end position="1224"/>
    </location>
</feature>
<dbReference type="Gene3D" id="1.25.10.10">
    <property type="entry name" value="Leucine-rich Repeat Variant"/>
    <property type="match status" value="1"/>
</dbReference>
<comment type="caution">
    <text evidence="7">The sequence shown here is derived from an EMBL/GenBank/DDBJ whole genome shotgun (WGS) entry which is preliminary data.</text>
</comment>
<gene>
    <name evidence="7" type="ORF">D9756_008405</name>
</gene>
<feature type="compositionally biased region" description="Polar residues" evidence="6">
    <location>
        <begin position="244"/>
        <end position="255"/>
    </location>
</feature>
<dbReference type="GO" id="GO:0006281">
    <property type="term" value="P:DNA repair"/>
    <property type="evidence" value="ECO:0007669"/>
    <property type="project" value="TreeGrafter"/>
</dbReference>
<protein>
    <recommendedName>
        <fullName evidence="9">Cohesin-associated protein Pds5</fullName>
    </recommendedName>
</protein>
<keyword evidence="3" id="KW-0498">Mitosis</keyword>
<dbReference type="GO" id="GO:0005634">
    <property type="term" value="C:nucleus"/>
    <property type="evidence" value="ECO:0007669"/>
    <property type="project" value="UniProtKB-SubCell"/>
</dbReference>
<dbReference type="EMBL" id="JAACJO010000013">
    <property type="protein sequence ID" value="KAF5351176.1"/>
    <property type="molecule type" value="Genomic_DNA"/>
</dbReference>
<feature type="compositionally biased region" description="Acidic residues" evidence="6">
    <location>
        <begin position="1258"/>
        <end position="1308"/>
    </location>
</feature>
<feature type="region of interest" description="Disordered" evidence="6">
    <location>
        <begin position="244"/>
        <end position="266"/>
    </location>
</feature>
<reference evidence="7 8" key="1">
    <citation type="journal article" date="2020" name="ISME J.">
        <title>Uncovering the hidden diversity of litter-decomposition mechanisms in mushroom-forming fungi.</title>
        <authorList>
            <person name="Floudas D."/>
            <person name="Bentzer J."/>
            <person name="Ahren D."/>
            <person name="Johansson T."/>
            <person name="Persson P."/>
            <person name="Tunlid A."/>
        </authorList>
    </citation>
    <scope>NUCLEOTIDE SEQUENCE [LARGE SCALE GENOMIC DNA]</scope>
    <source>
        <strain evidence="7 8">CBS 146.42</strain>
    </source>
</reference>
<evidence type="ECO:0000313" key="8">
    <source>
        <dbReference type="Proteomes" id="UP000559027"/>
    </source>
</evidence>
<evidence type="ECO:0000256" key="3">
    <source>
        <dbReference type="ARBA" id="ARBA00022776"/>
    </source>
</evidence>
<evidence type="ECO:0000256" key="4">
    <source>
        <dbReference type="ARBA" id="ARBA00023242"/>
    </source>
</evidence>
<feature type="compositionally biased region" description="Basic residues" evidence="6">
    <location>
        <begin position="1376"/>
        <end position="1389"/>
    </location>
</feature>
<dbReference type="InterPro" id="IPR039776">
    <property type="entry name" value="Pds5"/>
</dbReference>
<feature type="region of interest" description="Disordered" evidence="6">
    <location>
        <begin position="894"/>
        <end position="923"/>
    </location>
</feature>
<name>A0A8H5FVZ5_9AGAR</name>
<dbReference type="InterPro" id="IPR016024">
    <property type="entry name" value="ARM-type_fold"/>
</dbReference>
<evidence type="ECO:0008006" key="9">
    <source>
        <dbReference type="Google" id="ProtNLM"/>
    </source>
</evidence>
<dbReference type="Proteomes" id="UP000559027">
    <property type="component" value="Unassembled WGS sequence"/>
</dbReference>
<evidence type="ECO:0000256" key="1">
    <source>
        <dbReference type="ARBA" id="ARBA00004123"/>
    </source>
</evidence>
<organism evidence="7 8">
    <name type="scientific">Leucocoprinus leucothites</name>
    <dbReference type="NCBI Taxonomy" id="201217"/>
    <lineage>
        <taxon>Eukaryota</taxon>
        <taxon>Fungi</taxon>
        <taxon>Dikarya</taxon>
        <taxon>Basidiomycota</taxon>
        <taxon>Agaricomycotina</taxon>
        <taxon>Agaricomycetes</taxon>
        <taxon>Agaricomycetidae</taxon>
        <taxon>Agaricales</taxon>
        <taxon>Agaricineae</taxon>
        <taxon>Agaricaceae</taxon>
        <taxon>Leucocoprinus</taxon>
    </lineage>
</organism>
<sequence>MVAQTRQHNQVAFKDKLAQRGLSADHILKRLQNLFSQLDAQGQDDIDTNSLANARAELIHKTILLHKDQGVRAYTACCLAELLRLYAPDAPYTQPQLRDIFQFFVRQLKEGLKLPDSPYHNQYFHLLESLSTVKSAVLICDLPSGDELMLEFFTTFFYIVRRGTVNKKMEAFMADILVALLDECQSVPQTVLDTVLAQFMDKDTRIEQPAYRLAITVCNGVSDKLQRPVTQYFTDIIVDSATTHSRRSSSPANVPSSDDEDEDESTKFQTLQNAHQLIKRLHSTCPAILHGVIPQLAEELRVNHVNIRQLATQALGDMYADKNGQELVNKYPAAWDVWISRKNDKSVGIRLSFVESLRKLVRGLPVKRDALTALEAKLLDPDDKVRTAACKAFSQLDYESALHHVSEDLLRSVAGRFLDKKAVVRAEALNSLGKLYTLAYPEIENNDAAATKHFGWIPNSILEAAGQSPLVRDVVDRVWATHILPLTSPSPSPSTSTGTGTAGAKQGEVDEGLWTEKLLNVMRHLSDKSIDILISVSGIKEARPGLCERYLDACIKYNGGVIDEDEEKVTHALNVCIQTLTAYVYSNDHKASEDLHTFAKMNENRLFKLLKTCFSTQTDIKTLAKTSTDFLKRLSSSSTTSSPTFMTTITTLLWRGSLHIINHASIPTLLKKLQLSHSQQQQKRRASAAASIQLAASNAGTLLNAIAKWAPGMGRERGVAELGRYIVAGARVMRVGRVRRDVKISDKRLLGRVAKIALGRKRRLAKFAARVVVFGVAPSYDRIVKDIFAKLVEGLGEAEGEMLAAHVAALVEYARYAPEVFEERSDIVLERLVRRVINVPILDEALEGEEDVVEEWYEDTNDIPPLLWAKISTLKLFRHRCLNAAVAATLAARSSAKGKGKEDKPNGEHAGNNGDSSGGAKEKEKAEKIVGPVIKMLQALMLHEGAMSEAVQEDPKARSRMRLQASLTMLHLARMEIYSSVVMPNFLKLALTIQDPCYGVRSTFLNKLIVLFMSKKLPPPSGVIFFLTVHDPEDEVKSSAAACVRSLLKKLPPAQRVEYFELLFIRLLHTLAHHPDFSTGHEDLLDLAKYIQFYLDLVVTPENIALLYHLASKGKTVRDHSSFTHSENFYMLCELSQDLIKARAANHSWSIQSYPGKVRMPPDILRPLPNAEAANRILKTAFLPDETREWVATLSNQHQSRGGGQKRERKTAAATTSAAAAAGGDKAEAGSTASTGKRKSRSGGGRAANGSAKRSGGNEEEEEEEEVEEVDEEEEVEEQEGEEKVEEEESESEGEHEDEEGSDVEMEDVDVKGRGKGKGRGSTKATTKGKGKAKTITTTKAATKSRAGVKSKSKVKEEKNEEDLETREAKGLRTSARTRAKAQASRKRQKLDGSVDDDDGDDESERMET</sequence>
<evidence type="ECO:0000256" key="2">
    <source>
        <dbReference type="ARBA" id="ARBA00022618"/>
    </source>
</evidence>
<feature type="compositionally biased region" description="Basic residues" evidence="6">
    <location>
        <begin position="1314"/>
        <end position="1333"/>
    </location>
</feature>
<keyword evidence="8" id="KW-1185">Reference proteome</keyword>
<evidence type="ECO:0000256" key="5">
    <source>
        <dbReference type="ARBA" id="ARBA00023306"/>
    </source>
</evidence>
<evidence type="ECO:0000256" key="6">
    <source>
        <dbReference type="SAM" id="MobiDB-lite"/>
    </source>
</evidence>
<dbReference type="CDD" id="cd19953">
    <property type="entry name" value="PDS5"/>
    <property type="match status" value="1"/>
</dbReference>
<dbReference type="GO" id="GO:0007064">
    <property type="term" value="P:mitotic sister chromatid cohesion"/>
    <property type="evidence" value="ECO:0007669"/>
    <property type="project" value="InterPro"/>
</dbReference>
<dbReference type="Pfam" id="PF20168">
    <property type="entry name" value="PDS5"/>
    <property type="match status" value="1"/>
</dbReference>
<feature type="region of interest" description="Disordered" evidence="6">
    <location>
        <begin position="1195"/>
        <end position="1409"/>
    </location>
</feature>
<feature type="compositionally biased region" description="Low complexity" evidence="6">
    <location>
        <begin position="1334"/>
        <end position="1346"/>
    </location>
</feature>
<dbReference type="PANTHER" id="PTHR12663">
    <property type="entry name" value="ANDROGEN INDUCED INHIBITOR OF PROLIFERATION AS3 / PDS5-RELATED"/>
    <property type="match status" value="1"/>
</dbReference>
<dbReference type="SUPFAM" id="SSF48371">
    <property type="entry name" value="ARM repeat"/>
    <property type="match status" value="2"/>
</dbReference>
<proteinExistence type="predicted"/>